<evidence type="ECO:0000256" key="7">
    <source>
        <dbReference type="ARBA" id="ARBA00023136"/>
    </source>
</evidence>
<sequence>MTQTIQLGLPHFQTFVVVLIRIGTILAAMPMLGSRSLPGQVKAGLAVALALVLVPFVGAASWPADTSLFLLGLIAEFLIGLVIGLAVRSLFASFEVAGELVGSQMGFSIVQLFDPVMSHNVPLIGQLHTVLASLIFLSLNAHVLVVHAIGESFRLIPPFGARLSETMGDEVVRLFEGGFLVALKLAAPVLVVTLVVNLVLALLGRTVPQLNVFVLSFPLTILCGLFVLGLALPAIASLCETEFLKLHESILDLMRAMGHG</sequence>
<protein>
    <recommendedName>
        <fullName evidence="3 9">Flagellar biosynthetic protein FliR</fullName>
    </recommendedName>
</protein>
<dbReference type="Pfam" id="PF01311">
    <property type="entry name" value="Bac_export_1"/>
    <property type="match status" value="1"/>
</dbReference>
<dbReference type="PANTHER" id="PTHR30065:SF1">
    <property type="entry name" value="SURFACE PRESENTATION OF ANTIGENS PROTEIN SPAR"/>
    <property type="match status" value="1"/>
</dbReference>
<dbReference type="InterPro" id="IPR002010">
    <property type="entry name" value="T3SS_IM_R"/>
</dbReference>
<evidence type="ECO:0000313" key="12">
    <source>
        <dbReference type="Proteomes" id="UP001179121"/>
    </source>
</evidence>
<dbReference type="KEGG" id="nti:DNFV4_03437"/>
<feature type="transmembrane region" description="Helical" evidence="10">
    <location>
        <begin position="210"/>
        <end position="236"/>
    </location>
</feature>
<feature type="transmembrane region" description="Helical" evidence="10">
    <location>
        <begin position="44"/>
        <end position="62"/>
    </location>
</feature>
<keyword evidence="5 10" id="KW-0812">Transmembrane</keyword>
<name>A0AA86N1J3_9BACT</name>
<evidence type="ECO:0000256" key="9">
    <source>
        <dbReference type="NCBIfam" id="TIGR01400"/>
    </source>
</evidence>
<keyword evidence="8 10" id="KW-0975">Bacterial flagellum</keyword>
<evidence type="ECO:0000256" key="10">
    <source>
        <dbReference type="RuleBase" id="RU362071"/>
    </source>
</evidence>
<comment type="similarity">
    <text evidence="2 10">Belongs to the FliR/MopE/SpaR family.</text>
</comment>
<dbReference type="PANTHER" id="PTHR30065">
    <property type="entry name" value="FLAGELLAR BIOSYNTHETIC PROTEIN FLIR"/>
    <property type="match status" value="1"/>
</dbReference>
<dbReference type="EMBL" id="OX365700">
    <property type="protein sequence ID" value="CAI4033007.1"/>
    <property type="molecule type" value="Genomic_DNA"/>
</dbReference>
<evidence type="ECO:0000256" key="1">
    <source>
        <dbReference type="ARBA" id="ARBA00002578"/>
    </source>
</evidence>
<keyword evidence="11" id="KW-0282">Flagellum</keyword>
<dbReference type="AlphaFoldDB" id="A0AA86N1J3"/>
<evidence type="ECO:0000256" key="4">
    <source>
        <dbReference type="ARBA" id="ARBA00022475"/>
    </source>
</evidence>
<keyword evidence="11" id="KW-0969">Cilium</keyword>
<dbReference type="GO" id="GO:0009425">
    <property type="term" value="C:bacterial-type flagellum basal body"/>
    <property type="evidence" value="ECO:0007669"/>
    <property type="project" value="UniProtKB-SubCell"/>
</dbReference>
<dbReference type="GO" id="GO:0006605">
    <property type="term" value="P:protein targeting"/>
    <property type="evidence" value="ECO:0007669"/>
    <property type="project" value="UniProtKB-UniRule"/>
</dbReference>
<evidence type="ECO:0000256" key="6">
    <source>
        <dbReference type="ARBA" id="ARBA00022989"/>
    </source>
</evidence>
<keyword evidence="12" id="KW-1185">Reference proteome</keyword>
<feature type="transmembrane region" description="Helical" evidence="10">
    <location>
        <begin position="179"/>
        <end position="203"/>
    </location>
</feature>
<evidence type="ECO:0000256" key="3">
    <source>
        <dbReference type="ARBA" id="ARBA00021717"/>
    </source>
</evidence>
<dbReference type="Proteomes" id="UP001179121">
    <property type="component" value="Chromosome"/>
</dbReference>
<dbReference type="PRINTS" id="PR00953">
    <property type="entry name" value="TYPE3IMRPROT"/>
</dbReference>
<reference evidence="11" key="1">
    <citation type="submission" date="2022-10" db="EMBL/GenBank/DDBJ databases">
        <authorList>
            <person name="Koch H."/>
        </authorList>
    </citation>
    <scope>NUCLEOTIDE SEQUENCE</scope>
    <source>
        <strain evidence="11">DNF</strain>
    </source>
</reference>
<proteinExistence type="inferred from homology"/>
<keyword evidence="11" id="KW-0966">Cell projection</keyword>
<evidence type="ECO:0000256" key="5">
    <source>
        <dbReference type="ARBA" id="ARBA00022692"/>
    </source>
</evidence>
<keyword evidence="4 10" id="KW-1003">Cell membrane</keyword>
<dbReference type="RefSeq" id="WP_289269843.1">
    <property type="nucleotide sequence ID" value="NZ_OX365700.1"/>
</dbReference>
<comment type="function">
    <text evidence="1 10">Role in flagellar biosynthesis.</text>
</comment>
<dbReference type="GO" id="GO:0044780">
    <property type="term" value="P:bacterial-type flagellum assembly"/>
    <property type="evidence" value="ECO:0007669"/>
    <property type="project" value="UniProtKB-UniRule"/>
</dbReference>
<comment type="subcellular location">
    <subcellularLocation>
        <location evidence="10">Cell membrane</location>
        <topology evidence="10">Multi-pass membrane protein</topology>
    </subcellularLocation>
    <subcellularLocation>
        <location evidence="10">Bacterial flagellum basal body</location>
    </subcellularLocation>
</comment>
<dbReference type="NCBIfam" id="TIGR01400">
    <property type="entry name" value="fliR"/>
    <property type="match status" value="1"/>
</dbReference>
<feature type="transmembrane region" description="Helical" evidence="10">
    <location>
        <begin position="68"/>
        <end position="87"/>
    </location>
</feature>
<keyword evidence="6 10" id="KW-1133">Transmembrane helix</keyword>
<feature type="transmembrane region" description="Helical" evidence="10">
    <location>
        <begin position="127"/>
        <end position="149"/>
    </location>
</feature>
<evidence type="ECO:0000256" key="2">
    <source>
        <dbReference type="ARBA" id="ARBA00009772"/>
    </source>
</evidence>
<dbReference type="GO" id="GO:0005886">
    <property type="term" value="C:plasma membrane"/>
    <property type="evidence" value="ECO:0007669"/>
    <property type="project" value="UniProtKB-SubCell"/>
</dbReference>
<evidence type="ECO:0000313" key="11">
    <source>
        <dbReference type="EMBL" id="CAI4033007.1"/>
    </source>
</evidence>
<organism evidence="11 12">
    <name type="scientific">Nitrospira tepida</name>
    <dbReference type="NCBI Taxonomy" id="2973512"/>
    <lineage>
        <taxon>Bacteria</taxon>
        <taxon>Pseudomonadati</taxon>
        <taxon>Nitrospirota</taxon>
        <taxon>Nitrospiria</taxon>
        <taxon>Nitrospirales</taxon>
        <taxon>Nitrospiraceae</taxon>
        <taxon>Nitrospira</taxon>
    </lineage>
</organism>
<dbReference type="InterPro" id="IPR006303">
    <property type="entry name" value="FliR"/>
</dbReference>
<feature type="transmembrane region" description="Helical" evidence="10">
    <location>
        <begin position="12"/>
        <end position="32"/>
    </location>
</feature>
<keyword evidence="7 10" id="KW-0472">Membrane</keyword>
<evidence type="ECO:0000256" key="8">
    <source>
        <dbReference type="ARBA" id="ARBA00023143"/>
    </source>
</evidence>
<accession>A0AA86N1J3</accession>
<gene>
    <name evidence="11" type="ORF">DNFV4_03437</name>
</gene>